<dbReference type="AlphaFoldDB" id="A0A0E0LLL9"/>
<dbReference type="GO" id="GO:0008233">
    <property type="term" value="F:peptidase activity"/>
    <property type="evidence" value="ECO:0007669"/>
    <property type="project" value="UniProtKB-KW"/>
</dbReference>
<dbReference type="InterPro" id="IPR051708">
    <property type="entry name" value="Plant_Aspart_Prot_A1"/>
</dbReference>
<reference evidence="5" key="1">
    <citation type="submission" date="2015-04" db="UniProtKB">
        <authorList>
            <consortium name="EnsemblPlants"/>
        </authorList>
    </citation>
    <scope>IDENTIFICATION</scope>
</reference>
<dbReference type="Gramene" id="OPUNC07G15920.1">
    <property type="protein sequence ID" value="OPUNC07G15920.1"/>
    <property type="gene ID" value="OPUNC07G15920"/>
</dbReference>
<dbReference type="EnsemblPlants" id="OPUNC07G15920.1">
    <property type="protein sequence ID" value="OPUNC07G15920.1"/>
    <property type="gene ID" value="OPUNC07G15920"/>
</dbReference>
<dbReference type="InterPro" id="IPR032861">
    <property type="entry name" value="TAXi_N"/>
</dbReference>
<dbReference type="PANTHER" id="PTHR47967:SF23">
    <property type="entry name" value="OS04G0448300 PROTEIN"/>
    <property type="match status" value="1"/>
</dbReference>
<dbReference type="Gene3D" id="2.40.70.10">
    <property type="entry name" value="Acid Proteases"/>
    <property type="match status" value="1"/>
</dbReference>
<dbReference type="STRING" id="4537.A0A0E0LLL9"/>
<reference evidence="5" key="2">
    <citation type="submission" date="2018-05" db="EMBL/GenBank/DDBJ databases">
        <title>OpunRS2 (Oryza punctata Reference Sequence Version 2).</title>
        <authorList>
            <person name="Zhang J."/>
            <person name="Kudrna D."/>
            <person name="Lee S."/>
            <person name="Talag J."/>
            <person name="Welchert J."/>
            <person name="Wing R.A."/>
        </authorList>
    </citation>
    <scope>NUCLEOTIDE SEQUENCE [LARGE SCALE GENOMIC DNA]</scope>
</reference>
<evidence type="ECO:0000313" key="5">
    <source>
        <dbReference type="EnsemblPlants" id="OPUNC07G15920.1"/>
    </source>
</evidence>
<keyword evidence="3" id="KW-0378">Hydrolase</keyword>
<evidence type="ECO:0000256" key="3">
    <source>
        <dbReference type="ARBA" id="ARBA00022801"/>
    </source>
</evidence>
<evidence type="ECO:0000259" key="4">
    <source>
        <dbReference type="Pfam" id="PF14543"/>
    </source>
</evidence>
<evidence type="ECO:0000256" key="2">
    <source>
        <dbReference type="ARBA" id="ARBA00022670"/>
    </source>
</evidence>
<evidence type="ECO:0000256" key="1">
    <source>
        <dbReference type="ARBA" id="ARBA00007447"/>
    </source>
</evidence>
<dbReference type="InterPro" id="IPR021109">
    <property type="entry name" value="Peptidase_aspartic_dom_sf"/>
</dbReference>
<proteinExistence type="inferred from homology"/>
<dbReference type="SUPFAM" id="SSF50630">
    <property type="entry name" value="Acid proteases"/>
    <property type="match status" value="1"/>
</dbReference>
<protein>
    <recommendedName>
        <fullName evidence="4">Xylanase inhibitor N-terminal domain-containing protein</fullName>
    </recommendedName>
</protein>
<keyword evidence="2" id="KW-0645">Protease</keyword>
<sequence>MTPGDTGHPDQVREAGAATKLLKNFIFGCTDKIYRNNLLTGAVGLGRTNLSLVGQLGLDRFSYCLSSNPKVASPILLGSTAN</sequence>
<organism evidence="5">
    <name type="scientific">Oryza punctata</name>
    <name type="common">Red rice</name>
    <dbReference type="NCBI Taxonomy" id="4537"/>
    <lineage>
        <taxon>Eukaryota</taxon>
        <taxon>Viridiplantae</taxon>
        <taxon>Streptophyta</taxon>
        <taxon>Embryophyta</taxon>
        <taxon>Tracheophyta</taxon>
        <taxon>Spermatophyta</taxon>
        <taxon>Magnoliopsida</taxon>
        <taxon>Liliopsida</taxon>
        <taxon>Poales</taxon>
        <taxon>Poaceae</taxon>
        <taxon>BOP clade</taxon>
        <taxon>Oryzoideae</taxon>
        <taxon>Oryzeae</taxon>
        <taxon>Oryzinae</taxon>
        <taxon>Oryza</taxon>
    </lineage>
</organism>
<comment type="similarity">
    <text evidence="1">Belongs to the peptidase A1 family.</text>
</comment>
<name>A0A0E0LLL9_ORYPU</name>
<dbReference type="Pfam" id="PF14543">
    <property type="entry name" value="TAXi_N"/>
    <property type="match status" value="1"/>
</dbReference>
<keyword evidence="6" id="KW-1185">Reference proteome</keyword>
<dbReference type="HOGENOM" id="CLU_2562354_0_0_1"/>
<accession>A0A0E0LLL9</accession>
<feature type="domain" description="Xylanase inhibitor N-terminal" evidence="4">
    <location>
        <begin position="19"/>
        <end position="79"/>
    </location>
</feature>
<evidence type="ECO:0000313" key="6">
    <source>
        <dbReference type="Proteomes" id="UP000026962"/>
    </source>
</evidence>
<dbReference type="GO" id="GO:0005576">
    <property type="term" value="C:extracellular region"/>
    <property type="evidence" value="ECO:0007669"/>
    <property type="project" value="TreeGrafter"/>
</dbReference>
<dbReference type="Proteomes" id="UP000026962">
    <property type="component" value="Chromosome 7"/>
</dbReference>
<dbReference type="PANTHER" id="PTHR47967">
    <property type="entry name" value="OS07G0603500 PROTEIN-RELATED"/>
    <property type="match status" value="1"/>
</dbReference>
<dbReference type="GO" id="GO:0006508">
    <property type="term" value="P:proteolysis"/>
    <property type="evidence" value="ECO:0007669"/>
    <property type="project" value="UniProtKB-KW"/>
</dbReference>